<evidence type="ECO:0000256" key="3">
    <source>
        <dbReference type="ARBA" id="ARBA00022833"/>
    </source>
</evidence>
<reference evidence="6 7" key="1">
    <citation type="journal article" date="2007" name="Int. J. Syst. Evol. Microbiol.">
        <title>Natronorubrum sulfidifaciens sp. nov., an extremely haloalkaliphilic archaeon isolated from Aiding salt lake in Xin-Jiang, China.</title>
        <authorList>
            <person name="Cui H.L."/>
            <person name="Tohty D."/>
            <person name="Liu H.C."/>
            <person name="Liu S.J."/>
            <person name="Oren A."/>
            <person name="Zhou P.J."/>
        </authorList>
    </citation>
    <scope>NUCLEOTIDE SEQUENCE [LARGE SCALE GENOMIC DNA]</scope>
    <source>
        <strain evidence="6 7">7-3</strain>
    </source>
</reference>
<keyword evidence="2" id="KW-0863">Zinc-finger</keyword>
<dbReference type="Gene3D" id="4.10.1110.10">
    <property type="entry name" value="AN1-like Zinc finger"/>
    <property type="match status" value="1"/>
</dbReference>
<organism evidence="6 7">
    <name type="scientific">Natronorubrum aibiense</name>
    <dbReference type="NCBI Taxonomy" id="348826"/>
    <lineage>
        <taxon>Archaea</taxon>
        <taxon>Methanobacteriati</taxon>
        <taxon>Methanobacteriota</taxon>
        <taxon>Stenosarchaea group</taxon>
        <taxon>Halobacteria</taxon>
        <taxon>Halobacteriales</taxon>
        <taxon>Natrialbaceae</taxon>
        <taxon>Natronorubrum</taxon>
    </lineage>
</organism>
<keyword evidence="1" id="KW-0479">Metal-binding</keyword>
<feature type="domain" description="AN1-type" evidence="5">
    <location>
        <begin position="4"/>
        <end position="43"/>
    </location>
</feature>
<evidence type="ECO:0000313" key="7">
    <source>
        <dbReference type="Proteomes" id="UP000326170"/>
    </source>
</evidence>
<dbReference type="SMART" id="SM00154">
    <property type="entry name" value="ZnF_AN1"/>
    <property type="match status" value="1"/>
</dbReference>
<evidence type="ECO:0000313" key="6">
    <source>
        <dbReference type="EMBL" id="QFU83375.1"/>
    </source>
</evidence>
<dbReference type="EMBL" id="CP045488">
    <property type="protein sequence ID" value="QFU83375.1"/>
    <property type="molecule type" value="Genomic_DNA"/>
</dbReference>
<dbReference type="GO" id="GO:0008270">
    <property type="term" value="F:zinc ion binding"/>
    <property type="evidence" value="ECO:0007669"/>
    <property type="project" value="UniProtKB-KW"/>
</dbReference>
<keyword evidence="7" id="KW-1185">Reference proteome</keyword>
<evidence type="ECO:0000259" key="5">
    <source>
        <dbReference type="SMART" id="SM00154"/>
    </source>
</evidence>
<dbReference type="GeneID" id="96090509"/>
<protein>
    <recommendedName>
        <fullName evidence="5">AN1-type domain-containing protein</fullName>
    </recommendedName>
</protein>
<sequence>MGECDFRDCSGDGSIANSCSYCGFSYCSNHRLPEKHNCPALSDLNTLGPDFREEINLSESVPNKQSVSETTEKTECNRCSNYTTSEREFCLECRRKEQTISSRSPDVSVDGSVESKNDSEKEDTDSSNSESILSKLKSILGR</sequence>
<dbReference type="RefSeq" id="WP_152942223.1">
    <property type="nucleotide sequence ID" value="NZ_CP045488.1"/>
</dbReference>
<evidence type="ECO:0000256" key="1">
    <source>
        <dbReference type="ARBA" id="ARBA00022723"/>
    </source>
</evidence>
<evidence type="ECO:0000256" key="4">
    <source>
        <dbReference type="SAM" id="MobiDB-lite"/>
    </source>
</evidence>
<dbReference type="KEGG" id="nas:GCU68_12915"/>
<evidence type="ECO:0000256" key="2">
    <source>
        <dbReference type="ARBA" id="ARBA00022771"/>
    </source>
</evidence>
<proteinExistence type="predicted"/>
<gene>
    <name evidence="6" type="ORF">GCU68_12915</name>
</gene>
<dbReference type="SUPFAM" id="SSF118310">
    <property type="entry name" value="AN1-like Zinc finger"/>
    <property type="match status" value="1"/>
</dbReference>
<dbReference type="AlphaFoldDB" id="A0A5P9P5D5"/>
<name>A0A5P9P5D5_9EURY</name>
<dbReference type="Pfam" id="PF01428">
    <property type="entry name" value="zf-AN1"/>
    <property type="match status" value="1"/>
</dbReference>
<accession>A0A5P9P5D5</accession>
<feature type="compositionally biased region" description="Low complexity" evidence="4">
    <location>
        <begin position="126"/>
        <end position="142"/>
    </location>
</feature>
<feature type="region of interest" description="Disordered" evidence="4">
    <location>
        <begin position="98"/>
        <end position="142"/>
    </location>
</feature>
<dbReference type="InterPro" id="IPR000058">
    <property type="entry name" value="Znf_AN1"/>
</dbReference>
<dbReference type="Proteomes" id="UP000326170">
    <property type="component" value="Chromosome"/>
</dbReference>
<keyword evidence="3" id="KW-0862">Zinc</keyword>
<dbReference type="OrthoDB" id="26567at2157"/>
<dbReference type="InterPro" id="IPR035896">
    <property type="entry name" value="AN1-like_Znf"/>
</dbReference>